<protein>
    <submittedName>
        <fullName evidence="2">Uncharacterized protein</fullName>
    </submittedName>
</protein>
<reference evidence="2" key="1">
    <citation type="journal article" date="2015" name="Nature">
        <title>Complex archaea that bridge the gap between prokaryotes and eukaryotes.</title>
        <authorList>
            <person name="Spang A."/>
            <person name="Saw J.H."/>
            <person name="Jorgensen S.L."/>
            <person name="Zaremba-Niedzwiedzka K."/>
            <person name="Martijn J."/>
            <person name="Lind A.E."/>
            <person name="van Eijk R."/>
            <person name="Schleper C."/>
            <person name="Guy L."/>
            <person name="Ettema T.J."/>
        </authorList>
    </citation>
    <scope>NUCLEOTIDE SEQUENCE</scope>
</reference>
<sequence length="64" mass="7592">MEKVRSGIRLLALFSIFFIYKTIDAAISNNTNEITFWFLLTVVYLFSLIILFFVIKKLEKEQKI</sequence>
<dbReference type="EMBL" id="LAZR01004752">
    <property type="protein sequence ID" value="KKN05879.1"/>
    <property type="molecule type" value="Genomic_DNA"/>
</dbReference>
<name>A0A0F9MJ80_9ZZZZ</name>
<feature type="transmembrane region" description="Helical" evidence="1">
    <location>
        <begin position="35"/>
        <end position="55"/>
    </location>
</feature>
<keyword evidence="1" id="KW-1133">Transmembrane helix</keyword>
<organism evidence="2">
    <name type="scientific">marine sediment metagenome</name>
    <dbReference type="NCBI Taxonomy" id="412755"/>
    <lineage>
        <taxon>unclassified sequences</taxon>
        <taxon>metagenomes</taxon>
        <taxon>ecological metagenomes</taxon>
    </lineage>
</organism>
<evidence type="ECO:0000313" key="2">
    <source>
        <dbReference type="EMBL" id="KKN05879.1"/>
    </source>
</evidence>
<proteinExistence type="predicted"/>
<keyword evidence="1" id="KW-0812">Transmembrane</keyword>
<accession>A0A0F9MJ80</accession>
<keyword evidence="1" id="KW-0472">Membrane</keyword>
<evidence type="ECO:0000256" key="1">
    <source>
        <dbReference type="SAM" id="Phobius"/>
    </source>
</evidence>
<gene>
    <name evidence="2" type="ORF">LCGC14_1082910</name>
</gene>
<comment type="caution">
    <text evidence="2">The sequence shown here is derived from an EMBL/GenBank/DDBJ whole genome shotgun (WGS) entry which is preliminary data.</text>
</comment>
<dbReference type="AlphaFoldDB" id="A0A0F9MJ80"/>